<protein>
    <recommendedName>
        <fullName evidence="8">Periplasmic heavy metal sensor</fullName>
    </recommendedName>
</protein>
<comment type="caution">
    <text evidence="6">The sequence shown here is derived from an EMBL/GenBank/DDBJ whole genome shotgun (WGS) entry which is preliminary data.</text>
</comment>
<proteinExistence type="inferred from homology"/>
<dbReference type="PANTHER" id="PTHR38102">
    <property type="entry name" value="PERIPLASMIC CHAPERONE SPY"/>
    <property type="match status" value="1"/>
</dbReference>
<organism evidence="6 7">
    <name type="scientific">Roseateles depolymerans</name>
    <dbReference type="NCBI Taxonomy" id="76731"/>
    <lineage>
        <taxon>Bacteria</taxon>
        <taxon>Pseudomonadati</taxon>
        <taxon>Pseudomonadota</taxon>
        <taxon>Betaproteobacteria</taxon>
        <taxon>Burkholderiales</taxon>
        <taxon>Sphaerotilaceae</taxon>
        <taxon>Roseateles</taxon>
    </lineage>
</organism>
<dbReference type="InterPro" id="IPR012899">
    <property type="entry name" value="LTXXQ"/>
</dbReference>
<reference evidence="6 7" key="1">
    <citation type="submission" date="2017-08" db="EMBL/GenBank/DDBJ databases">
        <title>Infants hospitalized years apart are colonized by the same room-sourced microbial strains.</title>
        <authorList>
            <person name="Brooks B."/>
            <person name="Olm M.R."/>
            <person name="Firek B.A."/>
            <person name="Baker R."/>
            <person name="Thomas B.C."/>
            <person name="Morowitz M.J."/>
            <person name="Banfield J.F."/>
        </authorList>
    </citation>
    <scope>NUCLEOTIDE SEQUENCE [LARGE SCALE GENOMIC DNA]</scope>
    <source>
        <strain evidence="6">S2_012_000_R2_81</strain>
    </source>
</reference>
<dbReference type="GO" id="GO:0051082">
    <property type="term" value="F:unfolded protein binding"/>
    <property type="evidence" value="ECO:0007669"/>
    <property type="project" value="TreeGrafter"/>
</dbReference>
<evidence type="ECO:0000313" key="6">
    <source>
        <dbReference type="EMBL" id="PZP31241.1"/>
    </source>
</evidence>
<evidence type="ECO:0008006" key="8">
    <source>
        <dbReference type="Google" id="ProtNLM"/>
    </source>
</evidence>
<dbReference type="GO" id="GO:0030288">
    <property type="term" value="C:outer membrane-bounded periplasmic space"/>
    <property type="evidence" value="ECO:0007669"/>
    <property type="project" value="TreeGrafter"/>
</dbReference>
<evidence type="ECO:0000256" key="1">
    <source>
        <dbReference type="ARBA" id="ARBA00004418"/>
    </source>
</evidence>
<dbReference type="Proteomes" id="UP000249633">
    <property type="component" value="Unassembled WGS sequence"/>
</dbReference>
<keyword evidence="4" id="KW-0574">Periplasm</keyword>
<comment type="subcellular location">
    <subcellularLocation>
        <location evidence="1">Periplasm</location>
    </subcellularLocation>
</comment>
<evidence type="ECO:0000256" key="4">
    <source>
        <dbReference type="ARBA" id="ARBA00022764"/>
    </source>
</evidence>
<gene>
    <name evidence="6" type="ORF">DI603_12790</name>
</gene>
<dbReference type="EMBL" id="QFOD01000011">
    <property type="protein sequence ID" value="PZP31241.1"/>
    <property type="molecule type" value="Genomic_DNA"/>
</dbReference>
<dbReference type="CDD" id="cd09916">
    <property type="entry name" value="CpxP_like"/>
    <property type="match status" value="1"/>
</dbReference>
<dbReference type="PANTHER" id="PTHR38102:SF1">
    <property type="entry name" value="PERIPLASMIC CHAPERONE SPY"/>
    <property type="match status" value="1"/>
</dbReference>
<dbReference type="InterPro" id="IPR025961">
    <property type="entry name" value="Metal_resist"/>
</dbReference>
<dbReference type="Gene3D" id="1.20.120.1490">
    <property type="match status" value="1"/>
</dbReference>
<dbReference type="AlphaFoldDB" id="A0A2W5DH83"/>
<feature type="region of interest" description="Disordered" evidence="5">
    <location>
        <begin position="1"/>
        <end position="29"/>
    </location>
</feature>
<name>A0A2W5DH83_9BURK</name>
<evidence type="ECO:0000256" key="3">
    <source>
        <dbReference type="ARBA" id="ARBA00022729"/>
    </source>
</evidence>
<evidence type="ECO:0000313" key="7">
    <source>
        <dbReference type="Proteomes" id="UP000249633"/>
    </source>
</evidence>
<sequence length="193" mass="20967">MKAGFSSFHSSLRGSHQAPTRAGHHELIPTPTKELMMQTNRISRLLRQGALAAFIGLTGVAAMAQGHPGRGPGPEGMPAFGHIGHMLKSVDATDAQRTQIKAIFEQARKDLATTHTAERDLHKQQMTLLTAPTIDPIAIENLRVQMSANHEVVSKRMSQAMIDVANVLTPDQRAKLATQMAKMQAERAARAPK</sequence>
<dbReference type="InterPro" id="IPR052211">
    <property type="entry name" value="Cpx_auxiliary_protein"/>
</dbReference>
<evidence type="ECO:0000256" key="5">
    <source>
        <dbReference type="SAM" id="MobiDB-lite"/>
    </source>
</evidence>
<evidence type="ECO:0000256" key="2">
    <source>
        <dbReference type="ARBA" id="ARBA00008441"/>
    </source>
</evidence>
<feature type="compositionally biased region" description="Polar residues" evidence="5">
    <location>
        <begin position="7"/>
        <end position="18"/>
    </location>
</feature>
<comment type="similarity">
    <text evidence="2">Belongs to the CpxP/Spy family.</text>
</comment>
<accession>A0A2W5DH83</accession>
<keyword evidence="3" id="KW-0732">Signal</keyword>
<dbReference type="Pfam" id="PF13801">
    <property type="entry name" value="Metal_resist"/>
    <property type="match status" value="1"/>
</dbReference>